<sequence>MAATIQIAGQKTQYRALSTCRHRSPGSAACRRRAEGAHRADGGRGVRDRRCARARGGGRRRGPYPYKIFNDMLVFMRPSLENSEFKNEIKRRLARILLIPTTMAGVRSCQKKVPSTAGSMSFQRGNRSIQPAMSEALQNDFSYNPRPPPPSAEEIDFFCVDMRKVLMEIEAKPNSSKYPNFIHPVDSSPPCTPARKRNGFGRKALNKTPVPQQAKRDGYSR</sequence>
<feature type="compositionally biased region" description="Basic and acidic residues" evidence="1">
    <location>
        <begin position="32"/>
        <end position="51"/>
    </location>
</feature>
<evidence type="ECO:0000313" key="3">
    <source>
        <dbReference type="Proteomes" id="UP000122185"/>
    </source>
</evidence>
<organismHost>
    <name type="scientific">Homo sapiens</name>
    <name type="common">Human</name>
    <dbReference type="NCBI Taxonomy" id="9606"/>
</organismHost>
<dbReference type="EMBL" id="AY386263">
    <property type="protein sequence ID" value="AAR98213.1"/>
    <property type="molecule type" value="Genomic_DNA"/>
</dbReference>
<organism evidence="2 3">
    <name type="scientific">Orf virus</name>
    <name type="common">ORFV</name>
    <dbReference type="NCBI Taxonomy" id="10258"/>
    <lineage>
        <taxon>Viruses</taxon>
        <taxon>Varidnaviria</taxon>
        <taxon>Bamfordvirae</taxon>
        <taxon>Nucleocytoviricota</taxon>
        <taxon>Pokkesviricetes</taxon>
        <taxon>Chitovirales</taxon>
        <taxon>Poxviridae</taxon>
        <taxon>Chordopoxvirinae</taxon>
        <taxon>Parapoxvirus</taxon>
        <taxon>Parapoxvirus orf</taxon>
    </lineage>
</organism>
<feature type="region of interest" description="Disordered" evidence="1">
    <location>
        <begin position="31"/>
        <end position="58"/>
    </location>
</feature>
<protein>
    <submittedName>
        <fullName evidence="2">Uncharacterized protein</fullName>
    </submittedName>
</protein>
<organismHost>
    <name type="scientific">Capra hircus</name>
    <name type="common">Goat</name>
    <dbReference type="NCBI Taxonomy" id="9925"/>
</organismHost>
<accession>Q6TVY2</accession>
<dbReference type="Proteomes" id="UP000122185">
    <property type="component" value="Segment"/>
</dbReference>
<reference evidence="2 3" key="1">
    <citation type="journal article" date="2004" name="J. Virol.">
        <title>Genomes of the parapoxviruses ORF virus and bovine papular stomatitis virus.</title>
        <authorList>
            <person name="Delhon G."/>
            <person name="Tulman E.R."/>
            <person name="Afonso C.L."/>
            <person name="Lu Z."/>
            <person name="de la Concha-Bermejillo A."/>
            <person name="Lehmkuhl H.D."/>
            <person name="Piccone M.E."/>
            <person name="Kutish G.F."/>
            <person name="Rock D.L."/>
        </authorList>
    </citation>
    <scope>NUCLEOTIDE SEQUENCE [LARGE SCALE GENOMIC DNA]</scope>
    <source>
        <strain evidence="2">OV-IA82</strain>
    </source>
</reference>
<proteinExistence type="predicted"/>
<evidence type="ECO:0000313" key="2">
    <source>
        <dbReference type="EMBL" id="AAR98213.1"/>
    </source>
</evidence>
<feature type="region of interest" description="Disordered" evidence="1">
    <location>
        <begin position="177"/>
        <end position="221"/>
    </location>
</feature>
<evidence type="ECO:0000256" key="1">
    <source>
        <dbReference type="SAM" id="MobiDB-lite"/>
    </source>
</evidence>
<organismHost>
    <name type="scientific">Ovis aries</name>
    <name type="common">Sheep</name>
    <dbReference type="NCBI Taxonomy" id="9940"/>
</organismHost>
<name>Q6TVY2_ORFV</name>